<proteinExistence type="predicted"/>
<evidence type="ECO:0000313" key="1">
    <source>
        <dbReference type="EMBL" id="OAL30151.1"/>
    </source>
</evidence>
<name>A0A178CMV5_9EURO</name>
<dbReference type="Proteomes" id="UP000185904">
    <property type="component" value="Unassembled WGS sequence"/>
</dbReference>
<sequence>MTLAAILKPSELWSGSSSCNIGHNEQGALLQVLLVALAHHQRDLVMPLLTSPCIPRLNQLTVSVDESRAVGCFFKLPQSLQTLQPESMAQLMHLSPEITIARIGPNVMYKPFLKLLIGRPRFCNRHDLASPLTKDEHDHVEEHLAAIDNLVNNLPCQQITPFERAGLLDNGSRPL</sequence>
<dbReference type="RefSeq" id="XP_022496885.1">
    <property type="nucleotide sequence ID" value="XM_022647141.1"/>
</dbReference>
<comment type="caution">
    <text evidence="1">The sequence shown here is derived from an EMBL/GenBank/DDBJ whole genome shotgun (WGS) entry which is preliminary data.</text>
</comment>
<dbReference type="AlphaFoldDB" id="A0A178CMV5"/>
<keyword evidence="2" id="KW-1185">Reference proteome</keyword>
<dbReference type="GeneID" id="34592269"/>
<accession>A0A178CMV5</accession>
<organism evidence="1 2">
    <name type="scientific">Fonsecaea nubica</name>
    <dbReference type="NCBI Taxonomy" id="856822"/>
    <lineage>
        <taxon>Eukaryota</taxon>
        <taxon>Fungi</taxon>
        <taxon>Dikarya</taxon>
        <taxon>Ascomycota</taxon>
        <taxon>Pezizomycotina</taxon>
        <taxon>Eurotiomycetes</taxon>
        <taxon>Chaetothyriomycetidae</taxon>
        <taxon>Chaetothyriales</taxon>
        <taxon>Herpotrichiellaceae</taxon>
        <taxon>Fonsecaea</taxon>
    </lineage>
</organism>
<protein>
    <submittedName>
        <fullName evidence="1">Uncharacterized protein</fullName>
    </submittedName>
</protein>
<evidence type="ECO:0000313" key="2">
    <source>
        <dbReference type="Proteomes" id="UP000185904"/>
    </source>
</evidence>
<gene>
    <name evidence="1" type="ORF">AYO20_08867</name>
</gene>
<dbReference type="EMBL" id="LVCJ01000075">
    <property type="protein sequence ID" value="OAL30151.1"/>
    <property type="molecule type" value="Genomic_DNA"/>
</dbReference>
<reference evidence="1 2" key="1">
    <citation type="submission" date="2016-03" db="EMBL/GenBank/DDBJ databases">
        <title>The draft genome sequence of Fonsecaea nubica causative agent of cutaneous subcutaneous infection in human host.</title>
        <authorList>
            <person name="Costa F."/>
            <person name="Sybren D.H."/>
            <person name="Raittz R.T."/>
            <person name="Weiss V.A."/>
            <person name="Leao A.C."/>
            <person name="Gomes R."/>
            <person name="De Souza E.M."/>
            <person name="Pedrosa F.O."/>
            <person name="Steffens M.B."/>
            <person name="Bombassaro A."/>
            <person name="Tadra-Sfeir M.Z."/>
            <person name="Moreno L.F."/>
            <person name="Najafzadeh M.J."/>
            <person name="Felipe M.S."/>
            <person name="Teixeira M."/>
            <person name="Sun J."/>
            <person name="Xi L."/>
            <person name="Castro M.A."/>
            <person name="Vicente V.A."/>
        </authorList>
    </citation>
    <scope>NUCLEOTIDE SEQUENCE [LARGE SCALE GENOMIC DNA]</scope>
    <source>
        <strain evidence="1 2">CBS 269.64</strain>
    </source>
</reference>